<dbReference type="InterPro" id="IPR036770">
    <property type="entry name" value="Ankyrin_rpt-contain_sf"/>
</dbReference>
<dbReference type="PANTHER" id="PTHR24189">
    <property type="entry name" value="MYOTROPHIN"/>
    <property type="match status" value="1"/>
</dbReference>
<name>A0ABR4I3V0_9EURO</name>
<feature type="repeat" description="ANK" evidence="3">
    <location>
        <begin position="21"/>
        <end position="56"/>
    </location>
</feature>
<dbReference type="SUPFAM" id="SSF48403">
    <property type="entry name" value="Ankyrin repeat"/>
    <property type="match status" value="1"/>
</dbReference>
<dbReference type="PROSITE" id="PS50088">
    <property type="entry name" value="ANK_REPEAT"/>
    <property type="match status" value="2"/>
</dbReference>
<evidence type="ECO:0000313" key="4">
    <source>
        <dbReference type="EMBL" id="KAL2822430.1"/>
    </source>
</evidence>
<sequence>MKAGRKVFYSSRVVADKQYKPGDTVLHYLAQGGHWWHESAIKYLLEHGADPNARNAQGRTVLYHAVCPQHLGGYRQKDIVQILLDGGADPNIVAADGSTPLIVAAHDKEIVRLLLNHGAR</sequence>
<dbReference type="PANTHER" id="PTHR24189:SF71">
    <property type="entry name" value="ANKYRIN REPEAT DOMAIN 39"/>
    <property type="match status" value="1"/>
</dbReference>
<dbReference type="PROSITE" id="PS50297">
    <property type="entry name" value="ANK_REP_REGION"/>
    <property type="match status" value="1"/>
</dbReference>
<dbReference type="InterPro" id="IPR002110">
    <property type="entry name" value="Ankyrin_rpt"/>
</dbReference>
<dbReference type="EMBL" id="JBFXLT010000002">
    <property type="protein sequence ID" value="KAL2822430.1"/>
    <property type="molecule type" value="Genomic_DNA"/>
</dbReference>
<dbReference type="Proteomes" id="UP001610334">
    <property type="component" value="Unassembled WGS sequence"/>
</dbReference>
<keyword evidence="2 3" id="KW-0040">ANK repeat</keyword>
<dbReference type="Pfam" id="PF00023">
    <property type="entry name" value="Ank"/>
    <property type="match status" value="1"/>
</dbReference>
<reference evidence="4 5" key="1">
    <citation type="submission" date="2024-07" db="EMBL/GenBank/DDBJ databases">
        <title>Section-level genome sequencing and comparative genomics of Aspergillus sections Usti and Cavernicolus.</title>
        <authorList>
            <consortium name="Lawrence Berkeley National Laboratory"/>
            <person name="Nybo J.L."/>
            <person name="Vesth T.C."/>
            <person name="Theobald S."/>
            <person name="Frisvad J.C."/>
            <person name="Larsen T.O."/>
            <person name="Kjaerboelling I."/>
            <person name="Rothschild-Mancinelli K."/>
            <person name="Lyhne E.K."/>
            <person name="Kogle M.E."/>
            <person name="Barry K."/>
            <person name="Clum A."/>
            <person name="Na H."/>
            <person name="Ledsgaard L."/>
            <person name="Lin J."/>
            <person name="Lipzen A."/>
            <person name="Kuo A."/>
            <person name="Riley R."/>
            <person name="Mondo S."/>
            <person name="Labutti K."/>
            <person name="Haridas S."/>
            <person name="Pangalinan J."/>
            <person name="Salamov A.A."/>
            <person name="Simmons B.A."/>
            <person name="Magnuson J.K."/>
            <person name="Chen J."/>
            <person name="Drula E."/>
            <person name="Henrissat B."/>
            <person name="Wiebenga A."/>
            <person name="Lubbers R.J."/>
            <person name="Gomes A.C."/>
            <person name="Makela M.R."/>
            <person name="Stajich J."/>
            <person name="Grigoriev I.V."/>
            <person name="Mortensen U.H."/>
            <person name="De Vries R.P."/>
            <person name="Baker S.E."/>
            <person name="Andersen M.R."/>
        </authorList>
    </citation>
    <scope>NUCLEOTIDE SEQUENCE [LARGE SCALE GENOMIC DNA]</scope>
    <source>
        <strain evidence="4 5">CBS 588.65</strain>
    </source>
</reference>
<evidence type="ECO:0000256" key="3">
    <source>
        <dbReference type="PROSITE-ProRule" id="PRU00023"/>
    </source>
</evidence>
<dbReference type="Pfam" id="PF12796">
    <property type="entry name" value="Ank_2"/>
    <property type="match status" value="1"/>
</dbReference>
<keyword evidence="1" id="KW-0677">Repeat</keyword>
<dbReference type="InterPro" id="IPR050745">
    <property type="entry name" value="Multifunctional_regulatory"/>
</dbReference>
<protein>
    <submittedName>
        <fullName evidence="4">Ankyrin repeat-containing domain protein</fullName>
    </submittedName>
</protein>
<dbReference type="Gene3D" id="1.25.40.20">
    <property type="entry name" value="Ankyrin repeat-containing domain"/>
    <property type="match status" value="1"/>
</dbReference>
<evidence type="ECO:0000256" key="1">
    <source>
        <dbReference type="ARBA" id="ARBA00022737"/>
    </source>
</evidence>
<evidence type="ECO:0000313" key="5">
    <source>
        <dbReference type="Proteomes" id="UP001610334"/>
    </source>
</evidence>
<proteinExistence type="predicted"/>
<gene>
    <name evidence="4" type="ORF">BJX63DRAFT_376491</name>
</gene>
<dbReference type="SMART" id="SM00248">
    <property type="entry name" value="ANK"/>
    <property type="match status" value="3"/>
</dbReference>
<comment type="caution">
    <text evidence="4">The sequence shown here is derived from an EMBL/GenBank/DDBJ whole genome shotgun (WGS) entry which is preliminary data.</text>
</comment>
<organism evidence="4 5">
    <name type="scientific">Aspergillus granulosus</name>
    <dbReference type="NCBI Taxonomy" id="176169"/>
    <lineage>
        <taxon>Eukaryota</taxon>
        <taxon>Fungi</taxon>
        <taxon>Dikarya</taxon>
        <taxon>Ascomycota</taxon>
        <taxon>Pezizomycotina</taxon>
        <taxon>Eurotiomycetes</taxon>
        <taxon>Eurotiomycetidae</taxon>
        <taxon>Eurotiales</taxon>
        <taxon>Aspergillaceae</taxon>
        <taxon>Aspergillus</taxon>
        <taxon>Aspergillus subgen. Nidulantes</taxon>
    </lineage>
</organism>
<feature type="repeat" description="ANK" evidence="3">
    <location>
        <begin position="57"/>
        <end position="95"/>
    </location>
</feature>
<evidence type="ECO:0000256" key="2">
    <source>
        <dbReference type="ARBA" id="ARBA00023043"/>
    </source>
</evidence>
<keyword evidence="5" id="KW-1185">Reference proteome</keyword>
<accession>A0ABR4I3V0</accession>